<evidence type="ECO:0000313" key="3">
    <source>
        <dbReference type="Proteomes" id="UP001411173"/>
    </source>
</evidence>
<dbReference type="NCBIfam" id="NF041476">
    <property type="entry name" value="membrane_YldA"/>
    <property type="match status" value="1"/>
</dbReference>
<proteinExistence type="predicted"/>
<dbReference type="RefSeq" id="WP_283775804.1">
    <property type="nucleotide sequence ID" value="NZ_JBCIVJ010000001.1"/>
</dbReference>
<evidence type="ECO:0000256" key="1">
    <source>
        <dbReference type="SAM" id="Phobius"/>
    </source>
</evidence>
<sequence length="29" mass="3449">MSETWILTLIYLIVAVIIVAAVLYLERRW</sequence>
<accession>A0ABU9UYZ9</accession>
<dbReference type="Proteomes" id="UP001411173">
    <property type="component" value="Unassembled WGS sequence"/>
</dbReference>
<keyword evidence="1" id="KW-1133">Transmembrane helix</keyword>
<comment type="caution">
    <text evidence="2">The sequence shown here is derived from an EMBL/GenBank/DDBJ whole genome shotgun (WGS) entry which is preliminary data.</text>
</comment>
<dbReference type="Pfam" id="PF23689">
    <property type="entry name" value="YldA"/>
    <property type="match status" value="1"/>
</dbReference>
<gene>
    <name evidence="2" type="primary">yldA</name>
    <name evidence="2" type="ORF">AAIG39_00550</name>
</gene>
<keyword evidence="3" id="KW-1185">Reference proteome</keyword>
<dbReference type="InterPro" id="IPR048192">
    <property type="entry name" value="YldA-like"/>
</dbReference>
<dbReference type="EMBL" id="JBCIVJ010000001">
    <property type="protein sequence ID" value="MEN0577495.1"/>
    <property type="molecule type" value="Genomic_DNA"/>
</dbReference>
<keyword evidence="1" id="KW-0812">Transmembrane</keyword>
<keyword evidence="1" id="KW-0472">Membrane</keyword>
<protein>
    <submittedName>
        <fullName evidence="2">Small membrane protein YldA</fullName>
    </submittedName>
</protein>
<reference evidence="2 3" key="1">
    <citation type="submission" date="2024-02" db="EMBL/GenBank/DDBJ databases">
        <title>Whole genome of MDR Enterobacteriaceae from southern Thailand.</title>
        <authorList>
            <person name="Surachat K."/>
        </authorList>
    </citation>
    <scope>NUCLEOTIDE SEQUENCE [LARGE SCALE GENOMIC DNA]</scope>
    <source>
        <strain evidence="2 3">PSU_29</strain>
    </source>
</reference>
<evidence type="ECO:0000313" key="2">
    <source>
        <dbReference type="EMBL" id="MEN0577495.1"/>
    </source>
</evidence>
<organism evidence="2 3">
    <name type="scientific">Phytobacter palmae</name>
    <dbReference type="NCBI Taxonomy" id="1855371"/>
    <lineage>
        <taxon>Bacteria</taxon>
        <taxon>Pseudomonadati</taxon>
        <taxon>Pseudomonadota</taxon>
        <taxon>Gammaproteobacteria</taxon>
        <taxon>Enterobacterales</taxon>
        <taxon>Enterobacteriaceae</taxon>
        <taxon>Phytobacter</taxon>
    </lineage>
</organism>
<name>A0ABU9UYZ9_9ENTR</name>
<feature type="transmembrane region" description="Helical" evidence="1">
    <location>
        <begin position="6"/>
        <end position="25"/>
    </location>
</feature>